<accession>A0A4Y5PVY9</accession>
<evidence type="ECO:0000256" key="1">
    <source>
        <dbReference type="SAM" id="SignalP"/>
    </source>
</evidence>
<dbReference type="EMBL" id="MK432918">
    <property type="protein sequence ID" value="QCX08903.1"/>
    <property type="molecule type" value="mRNA"/>
</dbReference>
<feature type="signal peptide" evidence="1">
    <location>
        <begin position="1"/>
        <end position="25"/>
    </location>
</feature>
<feature type="chain" id="PRO_5021439540" evidence="1">
    <location>
        <begin position="26"/>
        <end position="146"/>
    </location>
</feature>
<evidence type="ECO:0000313" key="2">
    <source>
        <dbReference type="EMBL" id="QCX08903.1"/>
    </source>
</evidence>
<proteinExistence type="evidence at transcript level"/>
<keyword evidence="1" id="KW-0732">Signal</keyword>
<protein>
    <submittedName>
        <fullName evidence="2">Jekyll 1</fullName>
    </submittedName>
</protein>
<dbReference type="AlphaFoldDB" id="A0A4Y5PVY9"/>
<reference evidence="2" key="1">
    <citation type="journal article" date="2019" name="Plant J.">
        <title>The highly divergent Jekyll genes, required for sexual reproduction, are lineage specific for the related grass tribes Triticeae and Bromeae.</title>
        <authorList>
            <person name="Radchuk V."/>
            <person name="Sharma R."/>
            <person name="Potokina E."/>
            <person name="Radchuk R."/>
            <person name="Weier D."/>
            <person name="Munz E."/>
            <person name="Schreiber M."/>
            <person name="Mascher M."/>
            <person name="Stein N."/>
            <person name="Wicker T."/>
            <person name="Kilian B."/>
            <person name="Borisjuk L."/>
        </authorList>
    </citation>
    <scope>NUCLEOTIDE SEQUENCE</scope>
</reference>
<name>A0A4Y5PVY9_AEGSP</name>
<sequence>MAARGGKALVLAMLISFLAVQGTLGDLHKCFCGCYTKCMKQTAGHDACVKQCMNPHGKCFFGCRRKSTPSMMALADHVNPDRDEDTMTVAAEGADHGKFNVTEGSMAVPAGGADHGEFNVTEGSMAALAGGADHGEFNVTEEDAAP</sequence>
<organism evidence="2">
    <name type="scientific">Aegilops speltoides</name>
    <name type="common">Goatgrass</name>
    <name type="synonym">Triticum speltoides</name>
    <dbReference type="NCBI Taxonomy" id="4573"/>
    <lineage>
        <taxon>Eukaryota</taxon>
        <taxon>Viridiplantae</taxon>
        <taxon>Streptophyta</taxon>
        <taxon>Embryophyta</taxon>
        <taxon>Tracheophyta</taxon>
        <taxon>Spermatophyta</taxon>
        <taxon>Magnoliopsida</taxon>
        <taxon>Liliopsida</taxon>
        <taxon>Poales</taxon>
        <taxon>Poaceae</taxon>
        <taxon>BOP clade</taxon>
        <taxon>Pooideae</taxon>
        <taxon>Triticodae</taxon>
        <taxon>Triticeae</taxon>
        <taxon>Triticinae</taxon>
        <taxon>Aegilops</taxon>
    </lineage>
</organism>